<feature type="domain" description="Histone chaperone RTT106/FACT complex subunit SPT16-like middle" evidence="11">
    <location>
        <begin position="366"/>
        <end position="457"/>
    </location>
</feature>
<dbReference type="InterPro" id="IPR011993">
    <property type="entry name" value="PH-like_dom_sf"/>
</dbReference>
<dbReference type="InterPro" id="IPR050454">
    <property type="entry name" value="RTT106/SSRP1_HistChap/FACT"/>
</dbReference>
<feature type="region of interest" description="Disordered" evidence="10">
    <location>
        <begin position="465"/>
        <end position="604"/>
    </location>
</feature>
<dbReference type="InterPro" id="IPR013719">
    <property type="entry name" value="RTT106/SPT16-like_middle_dom"/>
</dbReference>
<evidence type="ECO:0000256" key="1">
    <source>
        <dbReference type="ARBA" id="ARBA00010060"/>
    </source>
</evidence>
<evidence type="ECO:0000313" key="13">
    <source>
        <dbReference type="Proteomes" id="UP000039324"/>
    </source>
</evidence>
<dbReference type="InterPro" id="IPR038167">
    <property type="entry name" value="SSRP1_sf"/>
</dbReference>
<keyword evidence="13" id="KW-1185">Reference proteome</keyword>
<organism evidence="12 13">
    <name type="scientific">Plasmodiophora brassicae</name>
    <name type="common">Clubroot disease agent</name>
    <dbReference type="NCBI Taxonomy" id="37360"/>
    <lineage>
        <taxon>Eukaryota</taxon>
        <taxon>Sar</taxon>
        <taxon>Rhizaria</taxon>
        <taxon>Endomyxa</taxon>
        <taxon>Phytomyxea</taxon>
        <taxon>Plasmodiophorida</taxon>
        <taxon>Plasmodiophoridae</taxon>
        <taxon>Plasmodiophora</taxon>
    </lineage>
</organism>
<feature type="compositionally biased region" description="Acidic residues" evidence="10">
    <location>
        <begin position="592"/>
        <end position="604"/>
    </location>
</feature>
<dbReference type="Pfam" id="PF21103">
    <property type="entry name" value="PH1_SSRP1-like"/>
    <property type="match status" value="1"/>
</dbReference>
<keyword evidence="3 9" id="KW-0235">DNA replication</keyword>
<evidence type="ECO:0000256" key="5">
    <source>
        <dbReference type="ARBA" id="ARBA00023015"/>
    </source>
</evidence>
<dbReference type="GO" id="GO:0006260">
    <property type="term" value="P:DNA replication"/>
    <property type="evidence" value="ECO:0007669"/>
    <property type="project" value="UniProtKB-KW"/>
</dbReference>
<keyword evidence="8 9" id="KW-0539">Nucleus</keyword>
<evidence type="ECO:0000256" key="7">
    <source>
        <dbReference type="ARBA" id="ARBA00023204"/>
    </source>
</evidence>
<dbReference type="InterPro" id="IPR048993">
    <property type="entry name" value="SSRP1-like_PH1"/>
</dbReference>
<dbReference type="GO" id="GO:0003677">
    <property type="term" value="F:DNA binding"/>
    <property type="evidence" value="ECO:0007669"/>
    <property type="project" value="InterPro"/>
</dbReference>
<evidence type="ECO:0000256" key="9">
    <source>
        <dbReference type="RuleBase" id="RU364013"/>
    </source>
</evidence>
<keyword evidence="5 9" id="KW-0805">Transcription regulation</keyword>
<dbReference type="CDD" id="cd13230">
    <property type="entry name" value="PH1_SSRP1-like"/>
    <property type="match status" value="1"/>
</dbReference>
<dbReference type="GO" id="GO:0006281">
    <property type="term" value="P:DNA repair"/>
    <property type="evidence" value="ECO:0007669"/>
    <property type="project" value="UniProtKB-KW"/>
</dbReference>
<evidence type="ECO:0000256" key="2">
    <source>
        <dbReference type="ARBA" id="ARBA00022454"/>
    </source>
</evidence>
<keyword evidence="4 9" id="KW-0227">DNA damage</keyword>
<evidence type="ECO:0000256" key="6">
    <source>
        <dbReference type="ARBA" id="ARBA00023163"/>
    </source>
</evidence>
<dbReference type="Pfam" id="PF08512">
    <property type="entry name" value="Rttp106-like_middle"/>
    <property type="match status" value="1"/>
</dbReference>
<feature type="compositionally biased region" description="Acidic residues" evidence="10">
    <location>
        <begin position="485"/>
        <end position="514"/>
    </location>
</feature>
<dbReference type="OMA" id="QVVTKIF"/>
<keyword evidence="2 9" id="KW-0158">Chromosome</keyword>
<dbReference type="Gene3D" id="2.30.29.220">
    <property type="entry name" value="Structure-specific recognition protein (SSRP1)"/>
    <property type="match status" value="1"/>
</dbReference>
<protein>
    <recommendedName>
        <fullName evidence="9">FACT complex subunit SSRP1</fullName>
    </recommendedName>
</protein>
<dbReference type="GO" id="GO:0031491">
    <property type="term" value="F:nucleosome binding"/>
    <property type="evidence" value="ECO:0007669"/>
    <property type="project" value="TreeGrafter"/>
</dbReference>
<dbReference type="PANTHER" id="PTHR45849">
    <property type="entry name" value="FACT COMPLEX SUBUNIT SSRP1"/>
    <property type="match status" value="1"/>
</dbReference>
<dbReference type="EMBL" id="CDSF01000133">
    <property type="protein sequence ID" value="CEP02588.1"/>
    <property type="molecule type" value="Genomic_DNA"/>
</dbReference>
<feature type="non-terminal residue" evidence="12">
    <location>
        <position position="1"/>
    </location>
</feature>
<dbReference type="OrthoDB" id="498543at2759"/>
<reference evidence="12 13" key="1">
    <citation type="submission" date="2015-02" db="EMBL/GenBank/DDBJ databases">
        <authorList>
            <person name="Chooi Y.-H."/>
        </authorList>
    </citation>
    <scope>NUCLEOTIDE SEQUENCE [LARGE SCALE GENOMIC DNA]</scope>
    <source>
        <strain evidence="12">E3</strain>
    </source>
</reference>
<comment type="subcellular location">
    <subcellularLocation>
        <location evidence="9">Nucleus</location>
    </subcellularLocation>
    <subcellularLocation>
        <location evidence="9">Chromosome</location>
    </subcellularLocation>
</comment>
<dbReference type="SUPFAM" id="SSF50729">
    <property type="entry name" value="PH domain-like"/>
    <property type="match status" value="1"/>
</dbReference>
<keyword evidence="6 9" id="KW-0804">Transcription</keyword>
<proteinExistence type="inferred from homology"/>
<feature type="compositionally biased region" description="Basic and acidic residues" evidence="10">
    <location>
        <begin position="582"/>
        <end position="591"/>
    </location>
</feature>
<comment type="similarity">
    <text evidence="1 9">Belongs to the SSRP1 family.</text>
</comment>
<dbReference type="InterPro" id="IPR024954">
    <property type="entry name" value="SSRP1_DD"/>
</dbReference>
<evidence type="ECO:0000256" key="10">
    <source>
        <dbReference type="SAM" id="MobiDB-lite"/>
    </source>
</evidence>
<feature type="compositionally biased region" description="Acidic residues" evidence="10">
    <location>
        <begin position="532"/>
        <end position="551"/>
    </location>
</feature>
<dbReference type="InterPro" id="IPR000969">
    <property type="entry name" value="SSRP1/POB3"/>
</dbReference>
<evidence type="ECO:0000256" key="8">
    <source>
        <dbReference type="ARBA" id="ARBA00023242"/>
    </source>
</evidence>
<evidence type="ECO:0000313" key="12">
    <source>
        <dbReference type="EMBL" id="CEP02588.1"/>
    </source>
</evidence>
<dbReference type="CDD" id="cd13231">
    <property type="entry name" value="PH2_SSRP1-like"/>
    <property type="match status" value="1"/>
</dbReference>
<gene>
    <name evidence="12" type="ORF">PBRA_002555</name>
</gene>
<dbReference type="PRINTS" id="PR00887">
    <property type="entry name" value="SSRCOGNITION"/>
</dbReference>
<dbReference type="STRING" id="37360.A0A0G4J4M6"/>
<keyword evidence="7 9" id="KW-0234">DNA repair</keyword>
<dbReference type="GO" id="GO:0035101">
    <property type="term" value="C:FACT complex"/>
    <property type="evidence" value="ECO:0007669"/>
    <property type="project" value="TreeGrafter"/>
</dbReference>
<evidence type="ECO:0000259" key="11">
    <source>
        <dbReference type="SMART" id="SM01287"/>
    </source>
</evidence>
<dbReference type="PANTHER" id="PTHR45849:SF1">
    <property type="entry name" value="FACT COMPLEX SUBUNIT SSRP1"/>
    <property type="match status" value="1"/>
</dbReference>
<dbReference type="SMART" id="SM01287">
    <property type="entry name" value="Rtt106"/>
    <property type="match status" value="1"/>
</dbReference>
<dbReference type="GO" id="GO:0042393">
    <property type="term" value="F:histone binding"/>
    <property type="evidence" value="ECO:0007669"/>
    <property type="project" value="TreeGrafter"/>
</dbReference>
<evidence type="ECO:0000256" key="3">
    <source>
        <dbReference type="ARBA" id="ARBA00022705"/>
    </source>
</evidence>
<dbReference type="Gene3D" id="2.30.29.30">
    <property type="entry name" value="Pleckstrin-homology domain (PH domain)/Phosphotyrosine-binding domain (PTB)"/>
    <property type="match status" value="2"/>
</dbReference>
<dbReference type="InterPro" id="IPR035417">
    <property type="entry name" value="SSRP1/POB3_N"/>
</dbReference>
<accession>A0A0G4J4M6</accession>
<sequence length="604" mass="67980">LCDECAHASCGVRIVGMTNVTMVECKDVQLVARNKRHPGSVVIDGGRLSWSSRYNRDRVVNIAAADVDSLQWCRVDKNFQLTIVHSDSTNVFDGFREEDLPSIVEFGKVNGVDVESIKLATSGWNWGDCAVDNSRVMFKIGDEVAFDFPLADVAQTARQGKNEVSIEFHQDDTAAPDEDRLVEMRFYVPPLPADEVEGDEATRQERGVVLFHQQIQEKCRRSGLQEESIATFSEVLFVSPRGRYEVEMFGSYLTLHGKTFSYKIMYKSINRLFMLENPDKVTFVISLDPAIRQGGTTYSYLLLSFNPDDEIELRPNLSEEIIAEKYAGKLSAEMEGPVHDVVGRVFRALTGRKVIVSGAYRSHEHNKSVRCALKANDGFLFPLEKGLFFIHKPVMYIRYETIASIEFARVDAKSKSFDMIVSRRGGEGNLAFTQINREEYGPLLEFLRSRQVHIVNIANEEQLARDTDEAVVSQSGRRIRASADTELEALGEEDDEEEEDDEDFAEESEEELSDEYSSRSRASGDESGSAGESEDDEEAEDDEEEDEEPEDVPAKSKKSKQKRDRNDSAAASRKKAKASSSSKREAKRRSDSEDDDEDVSDDDE</sequence>
<dbReference type="Pfam" id="PF17292">
    <property type="entry name" value="POB3_N"/>
    <property type="match status" value="1"/>
</dbReference>
<dbReference type="AlphaFoldDB" id="A0A0G4J4M6"/>
<name>A0A0G4J4M6_PLABS</name>
<evidence type="ECO:0000256" key="4">
    <source>
        <dbReference type="ARBA" id="ARBA00022763"/>
    </source>
</evidence>
<dbReference type="FunFam" id="2.30.29.150:FF:000001">
    <property type="entry name" value="Fact complex subunit ssrp1"/>
    <property type="match status" value="1"/>
</dbReference>
<dbReference type="Proteomes" id="UP000039324">
    <property type="component" value="Unassembled WGS sequence"/>
</dbReference>
<dbReference type="Pfam" id="PF03531">
    <property type="entry name" value="SSrecog"/>
    <property type="match status" value="1"/>
</dbReference>
<dbReference type="Gene3D" id="2.30.29.150">
    <property type="match status" value="1"/>
</dbReference>
<comment type="function">
    <text evidence="9">Component of the FACT complex, a general chromatin factor that acts to reorganize nucleosomes. The FACT complex is involved in multiple processes that require DNA as a template such as mRNA elongation, DNA replication and DNA repair. During transcription elongation the FACT complex acts as a histone chaperone that both destabilizes and restores nucleosomal structure. It facilitates the passage of RNA polymerase II and transcription by promoting the dissociation of one histone H2A-H2B dimer from the nucleosome, then subsequently promotes the reestablishment of the nucleosome following the passage of RNA polymerase II.</text>
</comment>